<proteinExistence type="predicted"/>
<organism evidence="3 4">
    <name type="scientific">Pristionchus pacificus</name>
    <name type="common">Parasitic nematode worm</name>
    <dbReference type="NCBI Taxonomy" id="54126"/>
    <lineage>
        <taxon>Eukaryota</taxon>
        <taxon>Metazoa</taxon>
        <taxon>Ecdysozoa</taxon>
        <taxon>Nematoda</taxon>
        <taxon>Chromadorea</taxon>
        <taxon>Rhabditida</taxon>
        <taxon>Rhabditina</taxon>
        <taxon>Diplogasteromorpha</taxon>
        <taxon>Diplogasteroidea</taxon>
        <taxon>Neodiplogasteridae</taxon>
        <taxon>Pristionchus</taxon>
    </lineage>
</organism>
<evidence type="ECO:0000256" key="2">
    <source>
        <dbReference type="ARBA" id="ARBA00023242"/>
    </source>
</evidence>
<sequence length="185" mass="20418">MWSGDGPSRHCGCGELDCDGEKLWSDFEHCAASVTRVYRECDWRSLQTAAAATTQLYKSGLDCHKRGYDKGFQAGRQALAKELYAMQGQKIDANVLLNMLAKCMGGTEDPRMHRGVRVGGGEAEGEGGDGTALHLFQQALMPNPSSSPQRSPELKEFLVHQVARHRKRARSPSSPASLLKRMRRN</sequence>
<evidence type="ECO:0000313" key="4">
    <source>
        <dbReference type="Proteomes" id="UP000005239"/>
    </source>
</evidence>
<dbReference type="OMA" id="MLYANVR"/>
<dbReference type="InterPro" id="IPR040308">
    <property type="entry name" value="HAPR1"/>
</dbReference>
<dbReference type="GO" id="GO:0005634">
    <property type="term" value="C:nucleus"/>
    <property type="evidence" value="ECO:0007669"/>
    <property type="project" value="UniProtKB-SubCell"/>
</dbReference>
<dbReference type="Proteomes" id="UP000005239">
    <property type="component" value="Unassembled WGS sequence"/>
</dbReference>
<dbReference type="OrthoDB" id="5823474at2759"/>
<accession>A0A454XIN4</accession>
<evidence type="ECO:0000313" key="3">
    <source>
        <dbReference type="EnsemblMetazoa" id="PPA09734.1"/>
    </source>
</evidence>
<dbReference type="InterPro" id="IPR029196">
    <property type="entry name" value="HAPSTR1-like"/>
</dbReference>
<comment type="subcellular location">
    <subcellularLocation>
        <location evidence="1">Nucleus</location>
    </subcellularLocation>
</comment>
<dbReference type="Pfam" id="PF15251">
    <property type="entry name" value="TAPR1-like"/>
    <property type="match status" value="1"/>
</dbReference>
<reference evidence="3" key="2">
    <citation type="submission" date="2022-06" db="UniProtKB">
        <authorList>
            <consortium name="EnsemblMetazoa"/>
        </authorList>
    </citation>
    <scope>IDENTIFICATION</scope>
    <source>
        <strain evidence="3">PS312</strain>
    </source>
</reference>
<protein>
    <submittedName>
        <fullName evidence="3">Uncharacterized protein</fullName>
    </submittedName>
</protein>
<evidence type="ECO:0000256" key="1">
    <source>
        <dbReference type="ARBA" id="ARBA00004123"/>
    </source>
</evidence>
<name>A0A454XIN4_PRIPA</name>
<gene>
    <name evidence="3" type="primary">WBGene00099288</name>
</gene>
<dbReference type="PANTHER" id="PTHR31624">
    <property type="entry name" value="UPF0472 PROTEIN C16ORF72"/>
    <property type="match status" value="1"/>
</dbReference>
<keyword evidence="4" id="KW-1185">Reference proteome</keyword>
<dbReference type="AlphaFoldDB" id="A0A454XIN4"/>
<keyword evidence="2" id="KW-0539">Nucleus</keyword>
<dbReference type="EnsemblMetazoa" id="PPA09734.1">
    <property type="protein sequence ID" value="PPA09734.1"/>
    <property type="gene ID" value="WBGene00099288"/>
</dbReference>
<accession>A0A8R1U8X9</accession>
<dbReference type="PANTHER" id="PTHR31624:SF4">
    <property type="entry name" value="CHROMOSOME 16 OPEN READING FRAME 72"/>
    <property type="match status" value="1"/>
</dbReference>
<reference evidence="4" key="1">
    <citation type="journal article" date="2008" name="Nat. Genet.">
        <title>The Pristionchus pacificus genome provides a unique perspective on nematode lifestyle and parasitism.</title>
        <authorList>
            <person name="Dieterich C."/>
            <person name="Clifton S.W."/>
            <person name="Schuster L.N."/>
            <person name="Chinwalla A."/>
            <person name="Delehaunty K."/>
            <person name="Dinkelacker I."/>
            <person name="Fulton L."/>
            <person name="Fulton R."/>
            <person name="Godfrey J."/>
            <person name="Minx P."/>
            <person name="Mitreva M."/>
            <person name="Roeseler W."/>
            <person name="Tian H."/>
            <person name="Witte H."/>
            <person name="Yang S.P."/>
            <person name="Wilson R.K."/>
            <person name="Sommer R.J."/>
        </authorList>
    </citation>
    <scope>NUCLEOTIDE SEQUENCE [LARGE SCALE GENOMIC DNA]</scope>
    <source>
        <strain evidence="4">PS312</strain>
    </source>
</reference>